<dbReference type="EMBL" id="QGMY01000007">
    <property type="protein sequence ID" value="PWR72155.1"/>
    <property type="molecule type" value="Genomic_DNA"/>
</dbReference>
<keyword evidence="2" id="KW-1185">Reference proteome</keyword>
<comment type="caution">
    <text evidence="1">The sequence shown here is derived from an EMBL/GenBank/DDBJ whole genome shotgun (WGS) entry which is preliminary data.</text>
</comment>
<dbReference type="RefSeq" id="WP_109968644.1">
    <property type="nucleotide sequence ID" value="NZ_CP176093.1"/>
</dbReference>
<protein>
    <submittedName>
        <fullName evidence="1">Uncharacterized protein</fullName>
    </submittedName>
</protein>
<reference evidence="1 2" key="1">
    <citation type="submission" date="2018-05" db="EMBL/GenBank/DDBJ databases">
        <title>Draft genome of Methanospirillum lacunae Ki8-1.</title>
        <authorList>
            <person name="Dueholm M.S."/>
            <person name="Nielsen P.H."/>
            <person name="Bakmann L.F."/>
            <person name="Otzen D.E."/>
        </authorList>
    </citation>
    <scope>NUCLEOTIDE SEQUENCE [LARGE SCALE GENOMIC DNA]</scope>
    <source>
        <strain evidence="1 2">Ki8-1</strain>
    </source>
</reference>
<organism evidence="1 2">
    <name type="scientific">Methanospirillum lacunae</name>
    <dbReference type="NCBI Taxonomy" id="668570"/>
    <lineage>
        <taxon>Archaea</taxon>
        <taxon>Methanobacteriati</taxon>
        <taxon>Methanobacteriota</taxon>
        <taxon>Stenosarchaea group</taxon>
        <taxon>Methanomicrobia</taxon>
        <taxon>Methanomicrobiales</taxon>
        <taxon>Methanospirillaceae</taxon>
        <taxon>Methanospirillum</taxon>
    </lineage>
</organism>
<dbReference type="AlphaFoldDB" id="A0A2V2N0S4"/>
<accession>A0A2V2N0S4</accession>
<sequence length="299" mass="31289">MLRVSANIVGVRMRFSIAALIAVVALVALTGFASADRLPNATPENQVFSIDTVIDVTGAVDDKTTMSWVIANPSSIPTGILKAGQSIADVTFRDSILTNGGKLAENKNFDFNSKNQANGLYNIEQQKVLTYASTEGAHLVGEEEYTLSVAGNYGSGDSNIRCVFSQADNSNLPAFCNIVSAKSSLVNVNSAQISTKGQIRGVAETADVPAALNYQIAVTPDANSGSGFAEGTVKTVFAGSIMEARDGGDSNYALNGANGGASATWNKTSATNTWKDTTEVTGGIKTLQKAFTYQSGFRV</sequence>
<dbReference type="OrthoDB" id="117391at2157"/>
<evidence type="ECO:0000313" key="2">
    <source>
        <dbReference type="Proteomes" id="UP000245657"/>
    </source>
</evidence>
<name>A0A2V2N0S4_9EURY</name>
<evidence type="ECO:0000313" key="1">
    <source>
        <dbReference type="EMBL" id="PWR72155.1"/>
    </source>
</evidence>
<dbReference type="GeneID" id="97547978"/>
<proteinExistence type="predicted"/>
<dbReference type="Proteomes" id="UP000245657">
    <property type="component" value="Unassembled WGS sequence"/>
</dbReference>
<gene>
    <name evidence="1" type="ORF">DK846_09195</name>
</gene>